<dbReference type="PATRIC" id="fig|1122985.7.peg.1981"/>
<comment type="similarity">
    <text evidence="2">Belongs to the TonB family.</text>
</comment>
<dbReference type="AlphaFoldDB" id="A0A069QGP3"/>
<comment type="caution">
    <text evidence="12">The sequence shown here is derived from an EMBL/GenBank/DDBJ whole genome shotgun (WGS) entry which is preliminary data.</text>
</comment>
<evidence type="ECO:0000313" key="12">
    <source>
        <dbReference type="EMBL" id="KDR52033.1"/>
    </source>
</evidence>
<dbReference type="FunFam" id="3.30.1150.10:FF:000002">
    <property type="entry name" value="Energy transducer TonB"/>
    <property type="match status" value="1"/>
</dbReference>
<keyword evidence="4" id="KW-1003">Cell membrane</keyword>
<dbReference type="Gene3D" id="3.30.1150.10">
    <property type="match status" value="1"/>
</dbReference>
<proteinExistence type="inferred from homology"/>
<evidence type="ECO:0000259" key="11">
    <source>
        <dbReference type="PROSITE" id="PS52015"/>
    </source>
</evidence>
<dbReference type="SUPFAM" id="SSF74653">
    <property type="entry name" value="TolA/TonB C-terminal domain"/>
    <property type="match status" value="1"/>
</dbReference>
<dbReference type="EMBL" id="JNGW01000080">
    <property type="protein sequence ID" value="KDR52033.1"/>
    <property type="molecule type" value="Genomic_DNA"/>
</dbReference>
<dbReference type="PROSITE" id="PS52015">
    <property type="entry name" value="TONB_CTD"/>
    <property type="match status" value="1"/>
</dbReference>
<dbReference type="eggNOG" id="COG0810">
    <property type="taxonomic scope" value="Bacteria"/>
</dbReference>
<evidence type="ECO:0000256" key="4">
    <source>
        <dbReference type="ARBA" id="ARBA00022475"/>
    </source>
</evidence>
<keyword evidence="8 10" id="KW-1133">Transmembrane helix</keyword>
<keyword evidence="6 10" id="KW-0812">Transmembrane</keyword>
<feature type="domain" description="TonB C-terminal" evidence="11">
    <location>
        <begin position="109"/>
        <end position="199"/>
    </location>
</feature>
<dbReference type="GO" id="GO:0015031">
    <property type="term" value="P:protein transport"/>
    <property type="evidence" value="ECO:0007669"/>
    <property type="project" value="UniProtKB-KW"/>
</dbReference>
<gene>
    <name evidence="12" type="ORF">HMPREF1991_01908</name>
</gene>
<evidence type="ECO:0000256" key="2">
    <source>
        <dbReference type="ARBA" id="ARBA00006555"/>
    </source>
</evidence>
<dbReference type="GO" id="GO:0098797">
    <property type="term" value="C:plasma membrane protein complex"/>
    <property type="evidence" value="ECO:0007669"/>
    <property type="project" value="TreeGrafter"/>
</dbReference>
<accession>A0A069QGP3</accession>
<comment type="subcellular location">
    <subcellularLocation>
        <location evidence="1">Cell inner membrane</location>
        <topology evidence="1">Single-pass membrane protein</topology>
        <orientation evidence="1">Periplasmic side</orientation>
    </subcellularLocation>
</comment>
<sequence length="199" mass="22433">MSSLIGHCHDEKTHFSRNEKEPFNILMSMKNKQKTNLFAGYKYLFFVPLAFALMFMNSCKRKPKVQKQEVEGTRVVVKAESPEDTAQFKNAESTEKMYVVVEQMPAFPGGDAALMKYLSENIKYPKAAEKAGEQGRVVVNFIVEKDGAISNVNVVRSVTPTLDAEAVRVIKAMPKWVPGKQDGHSVRVKYNVPVSFRLQ</sequence>
<dbReference type="GO" id="GO:0055085">
    <property type="term" value="P:transmembrane transport"/>
    <property type="evidence" value="ECO:0007669"/>
    <property type="project" value="InterPro"/>
</dbReference>
<dbReference type="PANTHER" id="PTHR33446">
    <property type="entry name" value="PROTEIN TONB-RELATED"/>
    <property type="match status" value="1"/>
</dbReference>
<evidence type="ECO:0000256" key="8">
    <source>
        <dbReference type="ARBA" id="ARBA00022989"/>
    </source>
</evidence>
<evidence type="ECO:0000256" key="5">
    <source>
        <dbReference type="ARBA" id="ARBA00022519"/>
    </source>
</evidence>
<keyword evidence="13" id="KW-1185">Reference proteome</keyword>
<keyword evidence="9 10" id="KW-0472">Membrane</keyword>
<dbReference type="InterPro" id="IPR003538">
    <property type="entry name" value="TonB"/>
</dbReference>
<dbReference type="GO" id="GO:0015891">
    <property type="term" value="P:siderophore transport"/>
    <property type="evidence" value="ECO:0007669"/>
    <property type="project" value="InterPro"/>
</dbReference>
<evidence type="ECO:0000256" key="1">
    <source>
        <dbReference type="ARBA" id="ARBA00004383"/>
    </source>
</evidence>
<protein>
    <submittedName>
        <fullName evidence="12">TonB-dependent receptor</fullName>
    </submittedName>
</protein>
<dbReference type="PANTHER" id="PTHR33446:SF2">
    <property type="entry name" value="PROTEIN TONB"/>
    <property type="match status" value="1"/>
</dbReference>
<evidence type="ECO:0000256" key="9">
    <source>
        <dbReference type="ARBA" id="ARBA00023136"/>
    </source>
</evidence>
<feature type="transmembrane region" description="Helical" evidence="10">
    <location>
        <begin position="37"/>
        <end position="56"/>
    </location>
</feature>
<dbReference type="InterPro" id="IPR051045">
    <property type="entry name" value="TonB-dependent_transducer"/>
</dbReference>
<keyword evidence="5" id="KW-0997">Cell inner membrane</keyword>
<dbReference type="Pfam" id="PF03544">
    <property type="entry name" value="TonB_C"/>
    <property type="match status" value="1"/>
</dbReference>
<dbReference type="InterPro" id="IPR037682">
    <property type="entry name" value="TonB_C"/>
</dbReference>
<dbReference type="PRINTS" id="PR01374">
    <property type="entry name" value="TONBPROTEIN"/>
</dbReference>
<name>A0A069QGP3_HOYLO</name>
<dbReference type="InterPro" id="IPR006260">
    <property type="entry name" value="TonB/TolA_C"/>
</dbReference>
<evidence type="ECO:0000256" key="7">
    <source>
        <dbReference type="ARBA" id="ARBA00022927"/>
    </source>
</evidence>
<evidence type="ECO:0000256" key="6">
    <source>
        <dbReference type="ARBA" id="ARBA00022692"/>
    </source>
</evidence>
<organism evidence="12 13">
    <name type="scientific">Hoylesella loescheii DSM 19665 = JCM 12249 = ATCC 15930</name>
    <dbReference type="NCBI Taxonomy" id="1122985"/>
    <lineage>
        <taxon>Bacteria</taxon>
        <taxon>Pseudomonadati</taxon>
        <taxon>Bacteroidota</taxon>
        <taxon>Bacteroidia</taxon>
        <taxon>Bacteroidales</taxon>
        <taxon>Prevotellaceae</taxon>
        <taxon>Hoylesella</taxon>
    </lineage>
</organism>
<keyword evidence="7" id="KW-0653">Protein transport</keyword>
<evidence type="ECO:0000313" key="13">
    <source>
        <dbReference type="Proteomes" id="UP000027442"/>
    </source>
</evidence>
<evidence type="ECO:0000256" key="3">
    <source>
        <dbReference type="ARBA" id="ARBA00022448"/>
    </source>
</evidence>
<keyword evidence="12" id="KW-0675">Receptor</keyword>
<dbReference type="NCBIfam" id="TIGR01352">
    <property type="entry name" value="tonB_Cterm"/>
    <property type="match status" value="1"/>
</dbReference>
<keyword evidence="3" id="KW-0813">Transport</keyword>
<evidence type="ECO:0000256" key="10">
    <source>
        <dbReference type="SAM" id="Phobius"/>
    </source>
</evidence>
<dbReference type="Proteomes" id="UP000027442">
    <property type="component" value="Unassembled WGS sequence"/>
</dbReference>
<dbReference type="HOGENOM" id="CLU_065795_3_0_10"/>
<dbReference type="GO" id="GO:0030288">
    <property type="term" value="C:outer membrane-bounded periplasmic space"/>
    <property type="evidence" value="ECO:0007669"/>
    <property type="project" value="InterPro"/>
</dbReference>
<dbReference type="GO" id="GO:0031992">
    <property type="term" value="F:energy transducer activity"/>
    <property type="evidence" value="ECO:0007669"/>
    <property type="project" value="InterPro"/>
</dbReference>
<reference evidence="12 13" key="1">
    <citation type="submission" date="2013-08" db="EMBL/GenBank/DDBJ databases">
        <authorList>
            <person name="Weinstock G."/>
            <person name="Sodergren E."/>
            <person name="Wylie T."/>
            <person name="Fulton L."/>
            <person name="Fulton R."/>
            <person name="Fronick C."/>
            <person name="O'Laughlin M."/>
            <person name="Godfrey J."/>
            <person name="Miner T."/>
            <person name="Herter B."/>
            <person name="Appelbaum E."/>
            <person name="Cordes M."/>
            <person name="Lek S."/>
            <person name="Wollam A."/>
            <person name="Pepin K.H."/>
            <person name="Palsikar V.B."/>
            <person name="Mitreva M."/>
            <person name="Wilson R.K."/>
        </authorList>
    </citation>
    <scope>NUCLEOTIDE SEQUENCE [LARGE SCALE GENOMIC DNA]</scope>
    <source>
        <strain evidence="12 13">ATCC 15930</strain>
    </source>
</reference>